<keyword evidence="3" id="KW-1185">Reference proteome</keyword>
<dbReference type="Proteomes" id="UP000327157">
    <property type="component" value="Chromosome 3"/>
</dbReference>
<dbReference type="Pfam" id="PF02129">
    <property type="entry name" value="Peptidase_S15"/>
    <property type="match status" value="1"/>
</dbReference>
<evidence type="ECO:0000259" key="1">
    <source>
        <dbReference type="Pfam" id="PF02129"/>
    </source>
</evidence>
<accession>A0A5N5GS61</accession>
<protein>
    <recommendedName>
        <fullName evidence="1">Xaa-Pro dipeptidyl-peptidase-like domain-containing protein</fullName>
    </recommendedName>
</protein>
<dbReference type="OrthoDB" id="10260961at2759"/>
<feature type="domain" description="Xaa-Pro dipeptidyl-peptidase-like" evidence="1">
    <location>
        <begin position="15"/>
        <end position="122"/>
    </location>
</feature>
<evidence type="ECO:0000313" key="3">
    <source>
        <dbReference type="Proteomes" id="UP000327157"/>
    </source>
</evidence>
<dbReference type="AlphaFoldDB" id="A0A5N5GS61"/>
<reference evidence="2 3" key="3">
    <citation type="submission" date="2019-11" db="EMBL/GenBank/DDBJ databases">
        <title>A de novo genome assembly of a pear dwarfing rootstock.</title>
        <authorList>
            <person name="Wang F."/>
            <person name="Wang J."/>
            <person name="Li S."/>
            <person name="Zhang Y."/>
            <person name="Fang M."/>
            <person name="Ma L."/>
            <person name="Zhao Y."/>
            <person name="Jiang S."/>
        </authorList>
    </citation>
    <scope>NUCLEOTIDE SEQUENCE [LARGE SCALE GENOMIC DNA]</scope>
    <source>
        <strain evidence="2">S2</strain>
        <tissue evidence="2">Leaf</tissue>
    </source>
</reference>
<reference evidence="3" key="2">
    <citation type="submission" date="2019-10" db="EMBL/GenBank/DDBJ databases">
        <title>A de novo genome assembly of a pear dwarfing rootstock.</title>
        <authorList>
            <person name="Wang F."/>
            <person name="Wang J."/>
            <person name="Li S."/>
            <person name="Zhang Y."/>
            <person name="Fang M."/>
            <person name="Ma L."/>
            <person name="Zhao Y."/>
            <person name="Jiang S."/>
        </authorList>
    </citation>
    <scope>NUCLEOTIDE SEQUENCE [LARGE SCALE GENOMIC DNA]</scope>
</reference>
<dbReference type="PANTHER" id="PTHR42103">
    <property type="entry name" value="ALPHA/BETA-HYDROLASES SUPERFAMILY PROTEIN"/>
    <property type="match status" value="1"/>
</dbReference>
<organism evidence="2 3">
    <name type="scientific">Pyrus ussuriensis x Pyrus communis</name>
    <dbReference type="NCBI Taxonomy" id="2448454"/>
    <lineage>
        <taxon>Eukaryota</taxon>
        <taxon>Viridiplantae</taxon>
        <taxon>Streptophyta</taxon>
        <taxon>Embryophyta</taxon>
        <taxon>Tracheophyta</taxon>
        <taxon>Spermatophyta</taxon>
        <taxon>Magnoliopsida</taxon>
        <taxon>eudicotyledons</taxon>
        <taxon>Gunneridae</taxon>
        <taxon>Pentapetalae</taxon>
        <taxon>rosids</taxon>
        <taxon>fabids</taxon>
        <taxon>Rosales</taxon>
        <taxon>Rosaceae</taxon>
        <taxon>Amygdaloideae</taxon>
        <taxon>Maleae</taxon>
        <taxon>Pyrus</taxon>
    </lineage>
</organism>
<comment type="caution">
    <text evidence="2">The sequence shown here is derived from an EMBL/GenBank/DDBJ whole genome shotgun (WGS) entry which is preliminary data.</text>
</comment>
<reference evidence="2 3" key="1">
    <citation type="submission" date="2019-09" db="EMBL/GenBank/DDBJ databases">
        <authorList>
            <person name="Ou C."/>
        </authorList>
    </citation>
    <scope>NUCLEOTIDE SEQUENCE [LARGE SCALE GENOMIC DNA]</scope>
    <source>
        <strain evidence="2">S2</strain>
        <tissue evidence="2">Leaf</tissue>
    </source>
</reference>
<dbReference type="InterPro" id="IPR000383">
    <property type="entry name" value="Xaa-Pro-like_dom"/>
</dbReference>
<name>A0A5N5GS61_9ROSA</name>
<dbReference type="EMBL" id="SMOL01000402">
    <property type="protein sequence ID" value="KAB2616482.1"/>
    <property type="molecule type" value="Genomic_DNA"/>
</dbReference>
<gene>
    <name evidence="2" type="ORF">D8674_023070</name>
</gene>
<sequence>MSNCTVERCTVETSDGVKLSTKLFKPGEEEEIKKGSPVVVLVHPYSVLGGCQGLLRGIAAGLADRGYKALTFDMRGVGRSTGRASLTGFAEIKDVIAVCKWVSENQSADRILLVGSSAGAPIAGSAVDQVEQVVGYVSLGYPFGMLASILFGRHHKAVLQSSKPKLFVMGTQDGFTSVKQLKNKLSSAAGRVETHLIEGAGHFQMEGPAYDAQMELSWFAMCFWCKIKLLSQQIRERVVKSIFRVRCHPVQPRKHN</sequence>
<dbReference type="InterPro" id="IPR029058">
    <property type="entry name" value="AB_hydrolase_fold"/>
</dbReference>
<dbReference type="Gene3D" id="3.40.50.1820">
    <property type="entry name" value="alpha/beta hydrolase"/>
    <property type="match status" value="1"/>
</dbReference>
<evidence type="ECO:0000313" key="2">
    <source>
        <dbReference type="EMBL" id="KAB2616482.1"/>
    </source>
</evidence>
<dbReference type="GO" id="GO:0016787">
    <property type="term" value="F:hydrolase activity"/>
    <property type="evidence" value="ECO:0007669"/>
    <property type="project" value="InterPro"/>
</dbReference>
<dbReference type="SUPFAM" id="SSF53474">
    <property type="entry name" value="alpha/beta-Hydrolases"/>
    <property type="match status" value="1"/>
</dbReference>
<dbReference type="PANTHER" id="PTHR42103:SF2">
    <property type="entry name" value="AB HYDROLASE-1 DOMAIN-CONTAINING PROTEIN"/>
    <property type="match status" value="1"/>
</dbReference>
<proteinExistence type="predicted"/>